<evidence type="ECO:0000313" key="3">
    <source>
        <dbReference type="Proteomes" id="UP000193431"/>
    </source>
</evidence>
<feature type="domain" description="Transcription regulator PadR N-terminal" evidence="1">
    <location>
        <begin position="15"/>
        <end position="86"/>
    </location>
</feature>
<gene>
    <name evidence="2" type="ORF">BST97_04385</name>
</gene>
<name>A0A1W6MI64_9FLAO</name>
<dbReference type="PANTHER" id="PTHR33169">
    <property type="entry name" value="PADR-FAMILY TRANSCRIPTIONAL REGULATOR"/>
    <property type="match status" value="1"/>
</dbReference>
<dbReference type="Proteomes" id="UP000193431">
    <property type="component" value="Chromosome"/>
</dbReference>
<evidence type="ECO:0000259" key="1">
    <source>
        <dbReference type="Pfam" id="PF03551"/>
    </source>
</evidence>
<dbReference type="Pfam" id="PF03551">
    <property type="entry name" value="PadR"/>
    <property type="match status" value="1"/>
</dbReference>
<dbReference type="PANTHER" id="PTHR33169:SF14">
    <property type="entry name" value="TRANSCRIPTIONAL REGULATOR RV3488"/>
    <property type="match status" value="1"/>
</dbReference>
<dbReference type="Gene3D" id="1.10.10.10">
    <property type="entry name" value="Winged helix-like DNA-binding domain superfamily/Winged helix DNA-binding domain"/>
    <property type="match status" value="1"/>
</dbReference>
<accession>A0A1W6MI64</accession>
<proteinExistence type="predicted"/>
<keyword evidence="3" id="KW-1185">Reference proteome</keyword>
<sequence length="111" mass="12937">MSTANLYRGSLATIIMQLLEREGRMYGYEITQKVREVTKDSLQIKEGALYPALHKLQAQGYLTVEAEKVNNRIRKYYKLTESGEKETVNMLEDLKQYIQDMQLVINPKLSY</sequence>
<dbReference type="InterPro" id="IPR036388">
    <property type="entry name" value="WH-like_DNA-bd_sf"/>
</dbReference>
<dbReference type="InterPro" id="IPR005149">
    <property type="entry name" value="Tscrpt_reg_PadR_N"/>
</dbReference>
<dbReference type="InterPro" id="IPR052509">
    <property type="entry name" value="Metal_resp_DNA-bind_regulator"/>
</dbReference>
<dbReference type="SUPFAM" id="SSF46785">
    <property type="entry name" value="Winged helix' DNA-binding domain"/>
    <property type="match status" value="1"/>
</dbReference>
<dbReference type="OrthoDB" id="9808017at2"/>
<dbReference type="RefSeq" id="WP_085766087.1">
    <property type="nucleotide sequence ID" value="NZ_CP019344.1"/>
</dbReference>
<reference evidence="2 3" key="1">
    <citation type="submission" date="2016-11" db="EMBL/GenBank/DDBJ databases">
        <title>Trade-off between light-utilization and light-protection in marine flavobacteria.</title>
        <authorList>
            <person name="Kumagai Y."/>
        </authorList>
    </citation>
    <scope>NUCLEOTIDE SEQUENCE [LARGE SCALE GENOMIC DNA]</scope>
    <source>
        <strain evidence="2 3">JCM 13191</strain>
    </source>
</reference>
<organism evidence="2 3">
    <name type="scientific">Nonlabens spongiae</name>
    <dbReference type="NCBI Taxonomy" id="331648"/>
    <lineage>
        <taxon>Bacteria</taxon>
        <taxon>Pseudomonadati</taxon>
        <taxon>Bacteroidota</taxon>
        <taxon>Flavobacteriia</taxon>
        <taxon>Flavobacteriales</taxon>
        <taxon>Flavobacteriaceae</taxon>
        <taxon>Nonlabens</taxon>
    </lineage>
</organism>
<protein>
    <submittedName>
        <fullName evidence="2">PadR family transcriptional regulator</fullName>
    </submittedName>
</protein>
<dbReference type="AlphaFoldDB" id="A0A1W6MI64"/>
<dbReference type="STRING" id="331648.BST97_04385"/>
<dbReference type="EMBL" id="CP019344">
    <property type="protein sequence ID" value="ARN77280.1"/>
    <property type="molecule type" value="Genomic_DNA"/>
</dbReference>
<dbReference type="InterPro" id="IPR036390">
    <property type="entry name" value="WH_DNA-bd_sf"/>
</dbReference>
<evidence type="ECO:0000313" key="2">
    <source>
        <dbReference type="EMBL" id="ARN77280.1"/>
    </source>
</evidence>